<gene>
    <name evidence="5" type="ORF">DWY99_05465</name>
</gene>
<feature type="domain" description="SpaA-like prealbumin fold" evidence="4">
    <location>
        <begin position="583"/>
        <end position="683"/>
    </location>
</feature>
<organism evidence="5 6">
    <name type="scientific">[Clostridium] leptum</name>
    <dbReference type="NCBI Taxonomy" id="1535"/>
    <lineage>
        <taxon>Bacteria</taxon>
        <taxon>Bacillati</taxon>
        <taxon>Bacillota</taxon>
        <taxon>Clostridia</taxon>
        <taxon>Eubacteriales</taxon>
        <taxon>Oscillospiraceae</taxon>
        <taxon>Oscillospiraceae incertae sedis</taxon>
    </lineage>
</organism>
<dbReference type="InterPro" id="IPR041033">
    <property type="entry name" value="SpaA_PFL_dom_1"/>
</dbReference>
<evidence type="ECO:0000313" key="6">
    <source>
        <dbReference type="Proteomes" id="UP000284751"/>
    </source>
</evidence>
<feature type="domain" description="SpaA-like prealbumin fold" evidence="4">
    <location>
        <begin position="167"/>
        <end position="238"/>
    </location>
</feature>
<keyword evidence="3" id="KW-0732">Signal</keyword>
<dbReference type="Proteomes" id="UP000284751">
    <property type="component" value="Unassembled WGS sequence"/>
</dbReference>
<feature type="domain" description="SpaA-like prealbumin fold" evidence="4">
    <location>
        <begin position="373"/>
        <end position="468"/>
    </location>
</feature>
<protein>
    <recommendedName>
        <fullName evidence="4">SpaA-like prealbumin fold domain-containing protein</fullName>
    </recommendedName>
</protein>
<evidence type="ECO:0000256" key="3">
    <source>
        <dbReference type="ARBA" id="ARBA00022729"/>
    </source>
</evidence>
<evidence type="ECO:0000256" key="2">
    <source>
        <dbReference type="ARBA" id="ARBA00022525"/>
    </source>
</evidence>
<comment type="caution">
    <text evidence="5">The sequence shown here is derived from an EMBL/GenBank/DDBJ whole genome shotgun (WGS) entry which is preliminary data.</text>
</comment>
<dbReference type="Gene3D" id="2.60.40.10">
    <property type="entry name" value="Immunoglobulins"/>
    <property type="match status" value="9"/>
</dbReference>
<dbReference type="EMBL" id="QRTC01000015">
    <property type="protein sequence ID" value="RGQ41841.1"/>
    <property type="molecule type" value="Genomic_DNA"/>
</dbReference>
<name>A0A412AYC0_9FIRM</name>
<feature type="domain" description="SpaA-like prealbumin fold" evidence="4">
    <location>
        <begin position="262"/>
        <end position="360"/>
    </location>
</feature>
<evidence type="ECO:0000313" key="5">
    <source>
        <dbReference type="EMBL" id="RGQ41841.1"/>
    </source>
</evidence>
<proteinExistence type="inferred from homology"/>
<feature type="domain" description="SpaA-like prealbumin fold" evidence="4">
    <location>
        <begin position="56"/>
        <end position="130"/>
    </location>
</feature>
<accession>A0A412AYC0</accession>
<dbReference type="InterPro" id="IPR013783">
    <property type="entry name" value="Ig-like_fold"/>
</dbReference>
<evidence type="ECO:0000259" key="4">
    <source>
        <dbReference type="Pfam" id="PF17802"/>
    </source>
</evidence>
<keyword evidence="2" id="KW-0964">Secreted</keyword>
<feature type="domain" description="SpaA-like prealbumin fold" evidence="4">
    <location>
        <begin position="474"/>
        <end position="549"/>
    </location>
</feature>
<dbReference type="PANTHER" id="PTHR36108:SF13">
    <property type="entry name" value="COLOSSIN-B-RELATED"/>
    <property type="match status" value="1"/>
</dbReference>
<sequence>MVKDSSAKVQVGDVEDKTTPVELIVEKTLTIQGDGLAVTEDTFVLNGEKQAVYGSAQFTLYSDPECTQVAKDIDGSEEAGAGKLLDGTGRVKFSNLRYGTYYLKETQTPDGFTGGGEAIQVTLNQDGTVTAGGKTLQKGEALTVDNTTGADGVGYAAFWKKGMGSGENTEKFLPGVSFQLTDQADGSKVYTAVSGSDGLVLFEGIPAGEYTLKETGVPEGGEYEVSDKTYTVTVKGNQVNYPDGLQKDGDKPYILNQSEKGILKITKVDSTDHGVTLPGAEFALYGPYASESAVPENPAGGELAAELVTGAGGTATSEPLETGWYLLRETKTPDTYAIMQRDTRVQITSNHTAVLQIENAQRGALQIIKYGQLTLGSVATESRVPLAGAVFGVYTDPDCKILAKDSNGNDARVTTRVSGNEPDTPAITLDPGTYYVQEISAPSGYQRDNTIHTVVIEQKKTFKLTADNLVDRQGQLKIEKQSSKTGDIDLSGAVFEVYAADDTGFTEPLDRITTDGNGEGYSRFLPSGSYILREIQSIAGHITPSEPFKGVDGSNVAITDGDGIKVANNQLTTVIVKNEPYVTIRLHKVDSQKTGLSLSGAKFALYAVEEDAKNDRNRLPVNGQTGGADTVTTGTDGMAVFTGLIPGTTYWYRELTAPTGYEASSEPVEITAPAQPSNYVDVTKEVPNDRYGKFEVYKQGGTLDNTGVMQPLVGAEFQYYPKLTQNPGADLLAAQQNGTLKTLGPTGAGGVLTTGELEPGAYWVQETKAPDGYALDSTAQLVTVAPGAGIGGYSAAVRVTFTDVFDSGKIQIKKVSSLDSNTTLQASFKVQKKQDNGTFADYPNSGIPLILTTGADGTVTSGWLPEGEYQLIEQSVNGQYVLDGTPHPFTITAGQTNKVYFDQPIENVPMRRIGIDKFELWKVNGADDLVLRQVDVAFRIYAEDPTANPGAQPVAAVTSASETKYTGYLAPGDYWIEETVPADYHVDSVTTDGAAPGQVTSNVYKVTLAPDKDLVATWNNVSDKARIELIKVDQEDHDKYLTGAEFTLYQVVDDQDPAAEEIDVNGQKLWLKVIREKITSGTLEGVPGGALTELLDPGTYYLRETQAPPHDENYFYEISQEWTGPIMVTEADDGKIVGPEIIENYWPVGVEGRKIDQDGNALNGAWVALFKTEADARKAQAELNKDEDFFSKQLVNGELPDAVQEEYNMLQAVESKDGGALRFVNLQPGAAYYALEIIGIDYYVHNLDIHKIYAKQDGDQWKLYEMTGAAQSDDDPLFVLENLAYGMISVKKILEISGETYPLNEVKFNVYKADPDDYSQPARDTDGTVSAPVTTITTGTGNTAAGVGISSLLKPGWYVLQELKRRSTWTLTRIRLPTIPYTSPPTDRIRLRARCSVRTMPAGRLTAPMKINPLKTSLPGAR</sequence>
<comment type="similarity">
    <text evidence="1">Belongs to the serine-aspartate repeat-containing protein (SDr) family.</text>
</comment>
<feature type="domain" description="SpaA-like prealbumin fold" evidence="4">
    <location>
        <begin position="1026"/>
        <end position="1109"/>
    </location>
</feature>
<feature type="domain" description="SpaA-like prealbumin fold" evidence="4">
    <location>
        <begin position="808"/>
        <end position="901"/>
    </location>
</feature>
<dbReference type="Pfam" id="PF17802">
    <property type="entry name" value="SpaA"/>
    <property type="match status" value="9"/>
</dbReference>
<feature type="domain" description="SpaA-like prealbumin fold" evidence="4">
    <location>
        <begin position="710"/>
        <end position="784"/>
    </location>
</feature>
<dbReference type="SUPFAM" id="SSF49478">
    <property type="entry name" value="Cna protein B-type domain"/>
    <property type="match status" value="1"/>
</dbReference>
<dbReference type="PANTHER" id="PTHR36108">
    <property type="entry name" value="COLOSSIN-B-RELATED"/>
    <property type="match status" value="1"/>
</dbReference>
<reference evidence="5 6" key="1">
    <citation type="submission" date="2018-08" db="EMBL/GenBank/DDBJ databases">
        <title>A genome reference for cultivated species of the human gut microbiota.</title>
        <authorList>
            <person name="Zou Y."/>
            <person name="Xue W."/>
            <person name="Luo G."/>
        </authorList>
    </citation>
    <scope>NUCLEOTIDE SEQUENCE [LARGE SCALE GENOMIC DNA]</scope>
    <source>
        <strain evidence="5 6">AF28-26</strain>
    </source>
</reference>
<evidence type="ECO:0000256" key="1">
    <source>
        <dbReference type="ARBA" id="ARBA00007257"/>
    </source>
</evidence>